<evidence type="ECO:0000256" key="2">
    <source>
        <dbReference type="ARBA" id="ARBA00022801"/>
    </source>
</evidence>
<accession>A0A3N2PS47</accession>
<dbReference type="Gene3D" id="3.40.50.300">
    <property type="entry name" value="P-loop containing nucleotide triphosphate hydrolases"/>
    <property type="match status" value="1"/>
</dbReference>
<dbReference type="InterPro" id="IPR027417">
    <property type="entry name" value="P-loop_NTPase"/>
</dbReference>
<dbReference type="InterPro" id="IPR014001">
    <property type="entry name" value="Helicase_ATP-bd"/>
</dbReference>
<evidence type="ECO:0000256" key="3">
    <source>
        <dbReference type="ARBA" id="ARBA00022840"/>
    </source>
</evidence>
<keyword evidence="7" id="KW-1185">Reference proteome</keyword>
<dbReference type="Proteomes" id="UP000272025">
    <property type="component" value="Unassembled WGS sequence"/>
</dbReference>
<dbReference type="OrthoDB" id="2801544at2759"/>
<keyword evidence="2" id="KW-0378">Hydrolase</keyword>
<evidence type="ECO:0000259" key="5">
    <source>
        <dbReference type="PROSITE" id="PS51194"/>
    </source>
</evidence>
<dbReference type="InterPro" id="IPR049730">
    <property type="entry name" value="SNF2/RAD54-like_C"/>
</dbReference>
<dbReference type="Pfam" id="PF00176">
    <property type="entry name" value="SNF2-rel_dom"/>
    <property type="match status" value="1"/>
</dbReference>
<evidence type="ECO:0000256" key="4">
    <source>
        <dbReference type="SAM" id="MobiDB-lite"/>
    </source>
</evidence>
<dbReference type="EMBL" id="ML119057">
    <property type="protein sequence ID" value="ROT37333.1"/>
    <property type="molecule type" value="Genomic_DNA"/>
</dbReference>
<dbReference type="CDD" id="cd18793">
    <property type="entry name" value="SF2_C_SNF"/>
    <property type="match status" value="1"/>
</dbReference>
<dbReference type="GO" id="GO:0005634">
    <property type="term" value="C:nucleus"/>
    <property type="evidence" value="ECO:0007669"/>
    <property type="project" value="TreeGrafter"/>
</dbReference>
<keyword evidence="3" id="KW-0067">ATP-binding</keyword>
<sequence>MGSRYIPVGCLVISRDQYINLKQEFWSRECFHQWHAFPQQWEEDEKAKVLQPTAAFLPVLPRDVQSEVFAALRTAPLLPELLRKKWISFEVCVCSSKPDTALLRVYVLPDDVDNLLVDRSDIHLKKARKDLLANLDYSQSTWAGTPSPSPRSLPEPRDPDMDQEESLSLLEMFNNIPSPDPFAERLLVPLYEAPLNNLLQSEVAGLNTTLYPYQRRSAAVMLMREVQSAQDIDPRLVRVKDQADHDWFYDAPAGVVLKEPRYYDRVRGGILAEQMGSGKTLICLALILATRSLSAEPPALRSPVVPATRGVRSLVDMAAACATSNGAPWKWYFGAHDKQQDVAYENCLKAIERNPGAYTMPSPDTKRPGRVASRQVTTDAPKPIFIGHGSVVVVPNNLMRQWEAEIRKHTTGLKTLKLEDNSYDISPKALAHYDLVLVPHSRLNRILRSSGSNEHPLTRVLFKRCIVDEGHMLGNYTPRHKSDLLLALDQLHASARWIVTGTPSRGLYGVDGPPCDEPHQNMATFSEQPGDVVDGATGKNGKSAEELERRDLIRIGAIASLYLKIRPWANTTEEGETPAKWSVYVMQPKHTAKGSGRQSSLRGTLNSLIVRHRLSELSRMLPTVDDKVVLLDGSYQDKLSINVFSVIIIFNAVQSQRTDRDYMFHPSQRKSLLLLVQNLRVACFFGGHFFPDQDVAKALETATNFLEEKKVPISEEDEALLRRAIEAGQLALENELRRHSHQFHEMPVFVRNFLPNGAGQAWSLDGNDSDPVCTNTTLIMDAQKIIRSSLGDPTRLNSLLNGGLLAAGRECKSTALIREEEADEAAARPKSLAGDTNLGSEKSPKNLRSNVLWAPLHHKDNRDSDSEELPEAFAKAELISTASAKMSYLLDSIIEHQEKEQIIVFYENENMAWYVAGMLDVIGIRNLIYAKSLSSKRKDQYINTFNNDTKFRVLLMDLTQAAFGLDMRAASRIYFMHPILNPQVQAQAIGRVRRISQQKPVTVETLVLRDSIEEVIVERKNTMSQAEHWKCKSLLDDRPIYNWILNASITPMPEGEPSKMDQMVPLKHPQPIFRGGFGREVDPDEGLWVGDKDNAGPARLNGLKRPHPAANPDLSHPPDEVPTNGGLPERPARRVRFG</sequence>
<dbReference type="Pfam" id="PF00271">
    <property type="entry name" value="Helicase_C"/>
    <property type="match status" value="1"/>
</dbReference>
<keyword evidence="1" id="KW-0547">Nucleotide-binding</keyword>
<name>A0A3N2PS47_SODAK</name>
<dbReference type="STRING" id="1314773.A0A3N2PS47"/>
<dbReference type="InterPro" id="IPR001650">
    <property type="entry name" value="Helicase_C-like"/>
</dbReference>
<organism evidence="6 7">
    <name type="scientific">Sodiomyces alkalinus (strain CBS 110278 / VKM F-3762 / F11)</name>
    <name type="common">Alkaliphilic filamentous fungus</name>
    <dbReference type="NCBI Taxonomy" id="1314773"/>
    <lineage>
        <taxon>Eukaryota</taxon>
        <taxon>Fungi</taxon>
        <taxon>Dikarya</taxon>
        <taxon>Ascomycota</taxon>
        <taxon>Pezizomycotina</taxon>
        <taxon>Sordariomycetes</taxon>
        <taxon>Hypocreomycetidae</taxon>
        <taxon>Glomerellales</taxon>
        <taxon>Plectosphaerellaceae</taxon>
        <taxon>Sodiomyces</taxon>
    </lineage>
</organism>
<dbReference type="PANTHER" id="PTHR45626">
    <property type="entry name" value="TRANSCRIPTION TERMINATION FACTOR 2-RELATED"/>
    <property type="match status" value="1"/>
</dbReference>
<dbReference type="GeneID" id="39578420"/>
<dbReference type="SUPFAM" id="SSF52540">
    <property type="entry name" value="P-loop containing nucleoside triphosphate hydrolases"/>
    <property type="match status" value="2"/>
</dbReference>
<evidence type="ECO:0000313" key="7">
    <source>
        <dbReference type="Proteomes" id="UP000272025"/>
    </source>
</evidence>
<dbReference type="SMART" id="SM00487">
    <property type="entry name" value="DEXDc"/>
    <property type="match status" value="1"/>
</dbReference>
<dbReference type="InterPro" id="IPR050628">
    <property type="entry name" value="SNF2_RAD54_helicase_TF"/>
</dbReference>
<dbReference type="Gene3D" id="3.40.50.10810">
    <property type="entry name" value="Tandem AAA-ATPase domain"/>
    <property type="match status" value="1"/>
</dbReference>
<feature type="region of interest" description="Disordered" evidence="4">
    <location>
        <begin position="1083"/>
        <end position="1138"/>
    </location>
</feature>
<protein>
    <recommendedName>
        <fullName evidence="5">Helicase C-terminal domain-containing protein</fullName>
    </recommendedName>
</protein>
<dbReference type="RefSeq" id="XP_028465139.1">
    <property type="nucleotide sequence ID" value="XM_028609942.1"/>
</dbReference>
<dbReference type="GO" id="GO:0008094">
    <property type="term" value="F:ATP-dependent activity, acting on DNA"/>
    <property type="evidence" value="ECO:0007669"/>
    <property type="project" value="TreeGrafter"/>
</dbReference>
<gene>
    <name evidence="6" type="ORF">SODALDRAFT_324956</name>
</gene>
<dbReference type="InterPro" id="IPR000330">
    <property type="entry name" value="SNF2_N"/>
</dbReference>
<feature type="domain" description="Helicase C-terminal" evidence="5">
    <location>
        <begin position="888"/>
        <end position="1031"/>
    </location>
</feature>
<reference evidence="6 7" key="1">
    <citation type="journal article" date="2018" name="Mol. Ecol.">
        <title>The obligate alkalophilic soda-lake fungus Sodiomyces alkalinus has shifted to a protein diet.</title>
        <authorList>
            <person name="Grum-Grzhimaylo A.A."/>
            <person name="Falkoski D.L."/>
            <person name="van den Heuvel J."/>
            <person name="Valero-Jimenez C.A."/>
            <person name="Min B."/>
            <person name="Choi I.G."/>
            <person name="Lipzen A."/>
            <person name="Daum C.G."/>
            <person name="Aanen D.K."/>
            <person name="Tsang A."/>
            <person name="Henrissat B."/>
            <person name="Bilanenko E.N."/>
            <person name="de Vries R.P."/>
            <person name="van Kan J.A.L."/>
            <person name="Grigoriev I.V."/>
            <person name="Debets A.J.M."/>
        </authorList>
    </citation>
    <scope>NUCLEOTIDE SEQUENCE [LARGE SCALE GENOMIC DNA]</scope>
    <source>
        <strain evidence="6 7">F11</strain>
    </source>
</reference>
<dbReference type="GO" id="GO:0005524">
    <property type="term" value="F:ATP binding"/>
    <property type="evidence" value="ECO:0007669"/>
    <property type="project" value="UniProtKB-KW"/>
</dbReference>
<dbReference type="AlphaFoldDB" id="A0A3N2PS47"/>
<dbReference type="PANTHER" id="PTHR45626:SF51">
    <property type="entry name" value="SNF2-RELATED DOMAIN-CONTAINING PROTEIN"/>
    <property type="match status" value="1"/>
</dbReference>
<dbReference type="GO" id="GO:0016787">
    <property type="term" value="F:hydrolase activity"/>
    <property type="evidence" value="ECO:0007669"/>
    <property type="project" value="UniProtKB-KW"/>
</dbReference>
<proteinExistence type="predicted"/>
<dbReference type="PROSITE" id="PS51194">
    <property type="entry name" value="HELICASE_CTER"/>
    <property type="match status" value="1"/>
</dbReference>
<evidence type="ECO:0000313" key="6">
    <source>
        <dbReference type="EMBL" id="ROT37333.1"/>
    </source>
</evidence>
<feature type="region of interest" description="Disordered" evidence="4">
    <location>
        <begin position="141"/>
        <end position="163"/>
    </location>
</feature>
<evidence type="ECO:0000256" key="1">
    <source>
        <dbReference type="ARBA" id="ARBA00022741"/>
    </source>
</evidence>
<dbReference type="GO" id="GO:0006281">
    <property type="term" value="P:DNA repair"/>
    <property type="evidence" value="ECO:0007669"/>
    <property type="project" value="TreeGrafter"/>
</dbReference>
<feature type="region of interest" description="Disordered" evidence="4">
    <location>
        <begin position="820"/>
        <end position="844"/>
    </location>
</feature>
<dbReference type="InterPro" id="IPR038718">
    <property type="entry name" value="SNF2-like_sf"/>
</dbReference>